<accession>A0AA95KVK6</accession>
<proteinExistence type="predicted"/>
<name>A0AA95KVK6_9BACL</name>
<feature type="domain" description="BD-FAE-like" evidence="2">
    <location>
        <begin position="23"/>
        <end position="244"/>
    </location>
</feature>
<dbReference type="PANTHER" id="PTHR48081">
    <property type="entry name" value="AB HYDROLASE SUPERFAMILY PROTEIN C4A8.06C"/>
    <property type="match status" value="1"/>
</dbReference>
<gene>
    <name evidence="3" type="ORF">QNH46_11980</name>
</gene>
<dbReference type="SUPFAM" id="SSF53474">
    <property type="entry name" value="alpha/beta-Hydrolases"/>
    <property type="match status" value="1"/>
</dbReference>
<evidence type="ECO:0000313" key="3">
    <source>
        <dbReference type="EMBL" id="WHX51308.1"/>
    </source>
</evidence>
<evidence type="ECO:0000256" key="1">
    <source>
        <dbReference type="ARBA" id="ARBA00022801"/>
    </source>
</evidence>
<evidence type="ECO:0000313" key="4">
    <source>
        <dbReference type="Proteomes" id="UP001177943"/>
    </source>
</evidence>
<dbReference type="KEGG" id="pwn:QNH46_11980"/>
<dbReference type="Pfam" id="PF20434">
    <property type="entry name" value="BD-FAE"/>
    <property type="match status" value="1"/>
</dbReference>
<dbReference type="AlphaFoldDB" id="A0AA95KVK6"/>
<dbReference type="RefSeq" id="WP_283928278.1">
    <property type="nucleotide sequence ID" value="NZ_CP126084.1"/>
</dbReference>
<dbReference type="GO" id="GO:0016787">
    <property type="term" value="F:hydrolase activity"/>
    <property type="evidence" value="ECO:0007669"/>
    <property type="project" value="UniProtKB-KW"/>
</dbReference>
<dbReference type="InterPro" id="IPR050300">
    <property type="entry name" value="GDXG_lipolytic_enzyme"/>
</dbReference>
<protein>
    <submittedName>
        <fullName evidence="3">Alpha/beta hydrolase</fullName>
    </submittedName>
</protein>
<evidence type="ECO:0000259" key="2">
    <source>
        <dbReference type="Pfam" id="PF20434"/>
    </source>
</evidence>
<sequence>MKKETHIYKQVKGCTIQADIYSNGKHSPVLMYIHGGALMFGSRSWLPLQHIELYYEAGFTIVSIDYRLAPQTKLYDIVQDIRDAIRWIKSNASQRYGFDADKLVLMGGSAGGYLSLLMGTMELKPKAIVSFYGYGDILGDWVMKPSEHYCQRPMVSREEALRSVAAITVSEGEWDRFNYYLYCRQQGVWLTEMSGLDPVRDRNLLEMYNPLSNVREDFPPTLLLHGDKDTDVPYEQSVLMYEQLCKFGVPAELITIPGADHVFDQHFAEVEVQDAFRRTIDFMNEVI</sequence>
<dbReference type="EMBL" id="CP126084">
    <property type="protein sequence ID" value="WHX51308.1"/>
    <property type="molecule type" value="Genomic_DNA"/>
</dbReference>
<reference evidence="3" key="1">
    <citation type="submission" date="2023-05" db="EMBL/GenBank/DDBJ databases">
        <title>Comparative genomics of Bacillaceae isolates and their secondary metabolite potential.</title>
        <authorList>
            <person name="Song L."/>
            <person name="Nielsen L.J."/>
            <person name="Mohite O."/>
            <person name="Xu X."/>
            <person name="Weber T."/>
            <person name="Kovacs A.T."/>
        </authorList>
    </citation>
    <scope>NUCLEOTIDE SEQUENCE</scope>
    <source>
        <strain evidence="3">B2_4</strain>
    </source>
</reference>
<dbReference type="InterPro" id="IPR049492">
    <property type="entry name" value="BD-FAE-like_dom"/>
</dbReference>
<keyword evidence="1 3" id="KW-0378">Hydrolase</keyword>
<dbReference type="Gene3D" id="3.40.50.1820">
    <property type="entry name" value="alpha/beta hydrolase"/>
    <property type="match status" value="1"/>
</dbReference>
<dbReference type="InterPro" id="IPR029058">
    <property type="entry name" value="AB_hydrolase_fold"/>
</dbReference>
<organism evidence="3 4">
    <name type="scientific">Paenibacillus woosongensis</name>
    <dbReference type="NCBI Taxonomy" id="307580"/>
    <lineage>
        <taxon>Bacteria</taxon>
        <taxon>Bacillati</taxon>
        <taxon>Bacillota</taxon>
        <taxon>Bacilli</taxon>
        <taxon>Bacillales</taxon>
        <taxon>Paenibacillaceae</taxon>
        <taxon>Paenibacillus</taxon>
    </lineage>
</organism>
<dbReference type="Proteomes" id="UP001177943">
    <property type="component" value="Chromosome"/>
</dbReference>